<dbReference type="InterPro" id="IPR013542">
    <property type="entry name" value="QueG_DUF1730"/>
</dbReference>
<dbReference type="UniPathway" id="UPA00392"/>
<evidence type="ECO:0000256" key="2">
    <source>
        <dbReference type="ARBA" id="ARBA00022490"/>
    </source>
</evidence>
<feature type="binding site" evidence="9">
    <location>
        <position position="233"/>
    </location>
    <ligand>
        <name>[4Fe-4S] cluster</name>
        <dbReference type="ChEBI" id="CHEBI:49883"/>
        <label>1</label>
    </ligand>
</feature>
<feature type="binding site" evidence="9">
    <location>
        <position position="236"/>
    </location>
    <ligand>
        <name>[4Fe-4S] cluster</name>
        <dbReference type="ChEBI" id="CHEBI:49883"/>
        <label>1</label>
    </ligand>
</feature>
<comment type="subunit">
    <text evidence="9">Monomer.</text>
</comment>
<feature type="binding site" evidence="9">
    <location>
        <position position="256"/>
    </location>
    <ligand>
        <name>[4Fe-4S] cluster</name>
        <dbReference type="ChEBI" id="CHEBI:49883"/>
        <label>2</label>
    </ligand>
</feature>
<keyword evidence="6 9" id="KW-0560">Oxidoreductase</keyword>
<evidence type="ECO:0000256" key="8">
    <source>
        <dbReference type="ARBA" id="ARBA00023014"/>
    </source>
</evidence>
<keyword evidence="13" id="KW-1185">Reference proteome</keyword>
<feature type="active site" description="Proton donor" evidence="9">
    <location>
        <position position="176"/>
    </location>
</feature>
<comment type="function">
    <text evidence="9">Catalyzes the conversion of epoxyqueuosine (oQ) to queuosine (Q), which is a hypermodified base found in the wobble positions of tRNA(Asp), tRNA(Asn), tRNA(His) and tRNA(Tyr).</text>
</comment>
<dbReference type="InterPro" id="IPR004453">
    <property type="entry name" value="QueG"/>
</dbReference>
<dbReference type="InterPro" id="IPR017900">
    <property type="entry name" value="4Fe4S_Fe_S_CS"/>
</dbReference>
<dbReference type="PANTHER" id="PTHR30002:SF4">
    <property type="entry name" value="EPOXYQUEUOSINE REDUCTASE"/>
    <property type="match status" value="1"/>
</dbReference>
<protein>
    <recommendedName>
        <fullName evidence="9">Epoxyqueuosine reductase</fullName>
        <ecNumber evidence="9">1.17.99.6</ecNumber>
    </recommendedName>
    <alternativeName>
        <fullName evidence="9">Queuosine biosynthesis protein QueG</fullName>
    </alternativeName>
</protein>
<comment type="cofactor">
    <cofactor evidence="9">
        <name>[4Fe-4S] cluster</name>
        <dbReference type="ChEBI" id="CHEBI:49883"/>
    </cofactor>
    <text evidence="9">Binds 2 [4Fe-4S] clusters per monomer.</text>
</comment>
<sequence>MQPLAAEARRNDGRGRANRPIRSRACHPLPTIDGMSLASAIDYHHLARRIKYWAGELGFADTGIADVALGDDEGHLQRWLDAGFHGEMDYMARHGMKRARPAELEPGTRRVISVRMDYIPPGLPHAWEVIADPAAGYVARYALGRDYHKLMRNRLQKLAERIREVTGDFGYRAFVDSAPVLEKALARNAGLGWIGKHTVVINRRAGSYFFLGELYTDLPLPVDAPASAHCGSCSRCIDICPTRAIVAPYRLDARRCISYLTIELQGSIPEPLRAPIGNRIFGCDDCQLVCPWNKFAQLSTEPDFAPRHQLDGPRLIDLFSWSEATFLDRTQGMAIRRTGHAGWSRNIAVALGNATPTPAVWSALMSRALDPSDLVREHVQWALARQRQLQQTLSLRFRPA</sequence>
<evidence type="ECO:0000256" key="6">
    <source>
        <dbReference type="ARBA" id="ARBA00023002"/>
    </source>
</evidence>
<comment type="pathway">
    <text evidence="9">tRNA modification; tRNA-queuosine biosynthesis.</text>
</comment>
<evidence type="ECO:0000256" key="7">
    <source>
        <dbReference type="ARBA" id="ARBA00023004"/>
    </source>
</evidence>
<keyword evidence="8 9" id="KW-0411">Iron-sulfur</keyword>
<organism evidence="12 13">
    <name type="scientific">Frateuria aurantia (strain ATCC 33424 / DSM 6220 / KCTC 2777 / LMG 1558 / NBRC 3245 / NCIMB 13370)</name>
    <name type="common">Acetobacter aurantius</name>
    <dbReference type="NCBI Taxonomy" id="767434"/>
    <lineage>
        <taxon>Bacteria</taxon>
        <taxon>Pseudomonadati</taxon>
        <taxon>Pseudomonadota</taxon>
        <taxon>Gammaproteobacteria</taxon>
        <taxon>Lysobacterales</taxon>
        <taxon>Rhodanobacteraceae</taxon>
        <taxon>Frateuria</taxon>
    </lineage>
</organism>
<keyword evidence="9" id="KW-0846">Cobalamin</keyword>
<accession>H8L0U0</accession>
<dbReference type="Pfam" id="PF08331">
    <property type="entry name" value="QueG_DUF1730"/>
    <property type="match status" value="1"/>
</dbReference>
<keyword evidence="1 9" id="KW-0004">4Fe-4S</keyword>
<dbReference type="Gene3D" id="3.30.70.20">
    <property type="match status" value="1"/>
</dbReference>
<evidence type="ECO:0000256" key="4">
    <source>
        <dbReference type="ARBA" id="ARBA00022723"/>
    </source>
</evidence>
<feature type="binding site" evidence="9">
    <location>
        <position position="258"/>
    </location>
    <ligand>
        <name>cob(II)alamin</name>
        <dbReference type="ChEBI" id="CHEBI:16304"/>
    </ligand>
</feature>
<dbReference type="SUPFAM" id="SSF46548">
    <property type="entry name" value="alpha-helical ferredoxin"/>
    <property type="match status" value="1"/>
</dbReference>
<dbReference type="InterPro" id="IPR017896">
    <property type="entry name" value="4Fe4S_Fe-S-bd"/>
</dbReference>
<dbReference type="HAMAP" id="MF_00916">
    <property type="entry name" value="QueG"/>
    <property type="match status" value="1"/>
</dbReference>
<feature type="binding site" evidence="9">
    <location>
        <position position="98"/>
    </location>
    <ligand>
        <name>cob(II)alamin</name>
        <dbReference type="ChEBI" id="CHEBI:16304"/>
    </ligand>
</feature>
<dbReference type="GO" id="GO:0046872">
    <property type="term" value="F:metal ion binding"/>
    <property type="evidence" value="ECO:0007669"/>
    <property type="project" value="UniProtKB-KW"/>
</dbReference>
<evidence type="ECO:0000256" key="9">
    <source>
        <dbReference type="HAMAP-Rule" id="MF_00916"/>
    </source>
</evidence>
<dbReference type="Pfam" id="PF13484">
    <property type="entry name" value="Fer4_16"/>
    <property type="match status" value="1"/>
</dbReference>
<dbReference type="STRING" id="767434.Fraau_0876"/>
<dbReference type="eggNOG" id="COG1600">
    <property type="taxonomic scope" value="Bacteria"/>
</dbReference>
<comment type="cofactor">
    <cofactor evidence="9">
        <name>cob(II)alamin</name>
        <dbReference type="ChEBI" id="CHEBI:16304"/>
    </cofactor>
</comment>
<proteinExistence type="inferred from homology"/>
<keyword evidence="5 9" id="KW-0671">Queuosine biosynthesis</keyword>
<keyword evidence="9" id="KW-0170">Cobalt</keyword>
<dbReference type="EMBL" id="CP003350">
    <property type="protein sequence ID" value="AFC85345.1"/>
    <property type="molecule type" value="Genomic_DNA"/>
</dbReference>
<feature type="binding site" evidence="9">
    <location>
        <position position="176"/>
    </location>
    <ligand>
        <name>cob(II)alamin</name>
        <dbReference type="ChEBI" id="CHEBI:16304"/>
    </ligand>
</feature>
<dbReference type="PROSITE" id="PS00198">
    <property type="entry name" value="4FE4S_FER_1"/>
    <property type="match status" value="1"/>
</dbReference>
<name>H8L0U0_FRAAD</name>
<dbReference type="GO" id="GO:0031419">
    <property type="term" value="F:cobalamin binding"/>
    <property type="evidence" value="ECO:0007669"/>
    <property type="project" value="UniProtKB-KW"/>
</dbReference>
<feature type="binding site" evidence="9">
    <location>
        <position position="200"/>
    </location>
    <ligand>
        <name>cob(II)alamin</name>
        <dbReference type="ChEBI" id="CHEBI:16304"/>
    </ligand>
</feature>
<dbReference type="AlphaFoldDB" id="H8L0U0"/>
<dbReference type="GO" id="GO:0052693">
    <property type="term" value="F:epoxyqueuosine reductase activity"/>
    <property type="evidence" value="ECO:0007669"/>
    <property type="project" value="UniProtKB-UniRule"/>
</dbReference>
<dbReference type="GO" id="GO:0008616">
    <property type="term" value="P:tRNA queuosine(34) biosynthetic process"/>
    <property type="evidence" value="ECO:0007669"/>
    <property type="project" value="UniProtKB-UniRule"/>
</dbReference>
<comment type="similarity">
    <text evidence="9">Belongs to the QueG family.</text>
</comment>
<feature type="binding site" evidence="9">
    <location>
        <position position="290"/>
    </location>
    <ligand>
        <name>[4Fe-4S] cluster</name>
        <dbReference type="ChEBI" id="CHEBI:49883"/>
        <label>1</label>
    </ligand>
</feature>
<evidence type="ECO:0000313" key="13">
    <source>
        <dbReference type="Proteomes" id="UP000005234"/>
    </source>
</evidence>
<evidence type="ECO:0000259" key="11">
    <source>
        <dbReference type="PROSITE" id="PS51379"/>
    </source>
</evidence>
<feature type="binding site" evidence="9">
    <location>
        <position position="240"/>
    </location>
    <ligand>
        <name>[4Fe-4S] cluster</name>
        <dbReference type="ChEBI" id="CHEBI:49883"/>
        <label>2</label>
    </ligand>
</feature>
<feature type="binding site" evidence="9">
    <location>
        <begin position="283"/>
        <end position="284"/>
    </location>
    <ligand>
        <name>cob(II)alamin</name>
        <dbReference type="ChEBI" id="CHEBI:16304"/>
    </ligand>
</feature>
<feature type="region of interest" description="Disordered" evidence="10">
    <location>
        <begin position="1"/>
        <end position="23"/>
    </location>
</feature>
<dbReference type="Proteomes" id="UP000005234">
    <property type="component" value="Chromosome"/>
</dbReference>
<dbReference type="PROSITE" id="PS51379">
    <property type="entry name" value="4FE4S_FER_2"/>
    <property type="match status" value="1"/>
</dbReference>
<keyword evidence="2 9" id="KW-0963">Cytoplasm</keyword>
<dbReference type="KEGG" id="fau:Fraau_0876"/>
<dbReference type="HOGENOM" id="CLU_030790_0_1_6"/>
<dbReference type="NCBIfam" id="TIGR00276">
    <property type="entry name" value="tRNA epoxyqueuosine(34) reductase QueG"/>
    <property type="match status" value="1"/>
</dbReference>
<feature type="binding site" evidence="9">
    <location>
        <position position="230"/>
    </location>
    <ligand>
        <name>[4Fe-4S] cluster</name>
        <dbReference type="ChEBI" id="CHEBI:49883"/>
        <label>1</label>
    </ligand>
</feature>
<feature type="binding site" evidence="9">
    <location>
        <position position="211"/>
    </location>
    <ligand>
        <name>cob(II)alamin</name>
        <dbReference type="ChEBI" id="CHEBI:16304"/>
    </ligand>
</feature>
<evidence type="ECO:0000313" key="12">
    <source>
        <dbReference type="EMBL" id="AFC85345.1"/>
    </source>
</evidence>
<comment type="caution">
    <text evidence="9">Lacks conserved residue(s) required for the propagation of feature annotation.</text>
</comment>
<evidence type="ECO:0000256" key="1">
    <source>
        <dbReference type="ARBA" id="ARBA00022485"/>
    </source>
</evidence>
<gene>
    <name evidence="9" type="primary">queG</name>
    <name evidence="12" type="ordered locus">Fraau_0876</name>
</gene>
<dbReference type="EC" id="1.17.99.6" evidence="9"/>
<dbReference type="GO" id="GO:0051539">
    <property type="term" value="F:4 iron, 4 sulfur cluster binding"/>
    <property type="evidence" value="ECO:0007669"/>
    <property type="project" value="UniProtKB-KW"/>
</dbReference>
<comment type="catalytic activity">
    <reaction evidence="9">
        <text>epoxyqueuosine(34) in tRNA + AH2 = queuosine(34) in tRNA + A + H2O</text>
        <dbReference type="Rhea" id="RHEA:32159"/>
        <dbReference type="Rhea" id="RHEA-COMP:18571"/>
        <dbReference type="Rhea" id="RHEA-COMP:18582"/>
        <dbReference type="ChEBI" id="CHEBI:13193"/>
        <dbReference type="ChEBI" id="CHEBI:15377"/>
        <dbReference type="ChEBI" id="CHEBI:17499"/>
        <dbReference type="ChEBI" id="CHEBI:194431"/>
        <dbReference type="ChEBI" id="CHEBI:194443"/>
        <dbReference type="EC" id="1.17.99.6"/>
    </reaction>
</comment>
<evidence type="ECO:0000256" key="3">
    <source>
        <dbReference type="ARBA" id="ARBA00022694"/>
    </source>
</evidence>
<feature type="domain" description="4Fe-4S ferredoxin-type" evidence="11">
    <location>
        <begin position="218"/>
        <end position="250"/>
    </location>
</feature>
<comment type="subcellular location">
    <subcellularLocation>
        <location evidence="9">Cytoplasm</location>
    </subcellularLocation>
</comment>
<feature type="binding site" evidence="9">
    <location>
        <position position="283"/>
    </location>
    <ligand>
        <name>[4Fe-4S] cluster</name>
        <dbReference type="ChEBI" id="CHEBI:49883"/>
        <label>2</label>
    </ligand>
</feature>
<reference evidence="12" key="1">
    <citation type="submission" date="2012-02" db="EMBL/GenBank/DDBJ databases">
        <title>The complete genome of Frateuria aurantia DSM 6220.</title>
        <authorList>
            <consortium name="US DOE Joint Genome Institute (JGI-PGF)"/>
            <person name="Lucas S."/>
            <person name="Copeland A."/>
            <person name="Lapidus A."/>
            <person name="Glavina del Rio T."/>
            <person name="Dalin E."/>
            <person name="Tice H."/>
            <person name="Bruce D."/>
            <person name="Goodwin L."/>
            <person name="Pitluck S."/>
            <person name="Peters L."/>
            <person name="Ovchinnikova G."/>
            <person name="Teshima H."/>
            <person name="Kyrpides N."/>
            <person name="Mavromatis K."/>
            <person name="Ivanova N."/>
            <person name="Brettin T."/>
            <person name="Detter J.C."/>
            <person name="Han C."/>
            <person name="Larimer F."/>
            <person name="Land M."/>
            <person name="Hauser L."/>
            <person name="Markowitz V."/>
            <person name="Cheng J.-F."/>
            <person name="Hugenholtz P."/>
            <person name="Woyke T."/>
            <person name="Wu D."/>
            <person name="Brambilla E."/>
            <person name="Klenk H.-P."/>
            <person name="Eisen J.A."/>
        </authorList>
    </citation>
    <scope>NUCLEOTIDE SEQUENCE</scope>
    <source>
        <strain evidence="12">DSM 6220</strain>
    </source>
</reference>
<keyword evidence="3 9" id="KW-0819">tRNA processing</keyword>
<dbReference type="FunFam" id="3.30.70.20:FF:000017">
    <property type="entry name" value="Epoxyqueuosine reductase"/>
    <property type="match status" value="1"/>
</dbReference>
<dbReference type="GO" id="GO:0005737">
    <property type="term" value="C:cytoplasm"/>
    <property type="evidence" value="ECO:0007669"/>
    <property type="project" value="UniProtKB-SubCell"/>
</dbReference>
<keyword evidence="4 9" id="KW-0479">Metal-binding</keyword>
<evidence type="ECO:0000256" key="10">
    <source>
        <dbReference type="SAM" id="MobiDB-lite"/>
    </source>
</evidence>
<feature type="binding site" evidence="9">
    <location>
        <position position="286"/>
    </location>
    <ligand>
        <name>[4Fe-4S] cluster</name>
        <dbReference type="ChEBI" id="CHEBI:49883"/>
        <label>2</label>
    </ligand>
</feature>
<dbReference type="PANTHER" id="PTHR30002">
    <property type="entry name" value="EPOXYQUEUOSINE REDUCTASE"/>
    <property type="match status" value="1"/>
</dbReference>
<evidence type="ECO:0000256" key="5">
    <source>
        <dbReference type="ARBA" id="ARBA00022785"/>
    </source>
</evidence>
<keyword evidence="7 9" id="KW-0408">Iron</keyword>